<accession>A0A5S9BZG8</accession>
<evidence type="ECO:0000313" key="1">
    <source>
        <dbReference type="EMBL" id="BBI90625.1"/>
    </source>
</evidence>
<dbReference type="GeneID" id="55803038"/>
<organism evidence="1 2">
    <name type="scientific">Tenacibaculum phage PTm1</name>
    <dbReference type="NCBI Taxonomy" id="2547425"/>
    <lineage>
        <taxon>Viruses</taxon>
        <taxon>Duplodnaviria</taxon>
        <taxon>Heunggongvirae</taxon>
        <taxon>Uroviricota</taxon>
        <taxon>Caudoviricetes</taxon>
        <taxon>Shirahamavirus</taxon>
        <taxon>Shirahamavirus PTm1</taxon>
    </lineage>
</organism>
<dbReference type="EMBL" id="AP019524">
    <property type="protein sequence ID" value="BBI90625.1"/>
    <property type="molecule type" value="Genomic_DNA"/>
</dbReference>
<evidence type="ECO:0000313" key="2">
    <source>
        <dbReference type="Proteomes" id="UP000422648"/>
    </source>
</evidence>
<dbReference type="KEGG" id="vg:55803038"/>
<keyword evidence="2" id="KW-1185">Reference proteome</keyword>
<reference evidence="1 2" key="1">
    <citation type="journal article" date="2019" name="Arch. Virol.">
        <title>A novel jumbo Tenacibaculum maritimum lytic phage with head-fiber-like appendages.</title>
        <authorList>
            <person name="Kawato Y."/>
            <person name="Istiqomah I."/>
            <person name="Gaafar A.Y."/>
            <person name="Hanaoka M."/>
            <person name="Ishimaru K."/>
            <person name="Yasuike M."/>
            <person name="Nishiki I."/>
            <person name="Nakamura Y."/>
            <person name="Fujiwara A."/>
            <person name="Nakai T."/>
        </authorList>
    </citation>
    <scope>NUCLEOTIDE SEQUENCE [LARGE SCALE GENOMIC DNA]</scope>
    <source>
        <strain evidence="1 2">PTm1</strain>
    </source>
</reference>
<dbReference type="Proteomes" id="UP000422648">
    <property type="component" value="Segment"/>
</dbReference>
<name>A0A5S9BZG8_9CAUD</name>
<protein>
    <submittedName>
        <fullName evidence="1">Uncharacterized protein</fullName>
    </submittedName>
</protein>
<dbReference type="RefSeq" id="YP_009873917.1">
    <property type="nucleotide sequence ID" value="NC_049340.1"/>
</dbReference>
<proteinExistence type="predicted"/>
<sequence>MARNKNKLSSDLKSVFKDAQKQATAKSFDPNIVNENDSMEVVISKVSEATANTFADVLSNKLATIIDDYITSQDFDVSGLSAPNGPVSGVIKSK</sequence>